<keyword evidence="2" id="KW-1185">Reference proteome</keyword>
<proteinExistence type="predicted"/>
<dbReference type="Proteomes" id="UP001500340">
    <property type="component" value="Unassembled WGS sequence"/>
</dbReference>
<name>A0ABN0Y416_9BACL</name>
<comment type="caution">
    <text evidence="1">The sequence shown here is derived from an EMBL/GenBank/DDBJ whole genome shotgun (WGS) entry which is preliminary data.</text>
</comment>
<evidence type="ECO:0000313" key="2">
    <source>
        <dbReference type="Proteomes" id="UP001500340"/>
    </source>
</evidence>
<reference evidence="1 2" key="1">
    <citation type="journal article" date="2019" name="Int. J. Syst. Evol. Microbiol.">
        <title>The Global Catalogue of Microorganisms (GCM) 10K type strain sequencing project: providing services to taxonomists for standard genome sequencing and annotation.</title>
        <authorList>
            <consortium name="The Broad Institute Genomics Platform"/>
            <consortium name="The Broad Institute Genome Sequencing Center for Infectious Disease"/>
            <person name="Wu L."/>
            <person name="Ma J."/>
        </authorList>
    </citation>
    <scope>NUCLEOTIDE SEQUENCE [LARGE SCALE GENOMIC DNA]</scope>
    <source>
        <strain evidence="1 2">JCM 12774</strain>
    </source>
</reference>
<protein>
    <submittedName>
        <fullName evidence="1">Uncharacterized protein</fullName>
    </submittedName>
</protein>
<organism evidence="1 2">
    <name type="scientific">Paenibacillus motobuensis</name>
    <dbReference type="NCBI Taxonomy" id="295324"/>
    <lineage>
        <taxon>Bacteria</taxon>
        <taxon>Bacillati</taxon>
        <taxon>Bacillota</taxon>
        <taxon>Bacilli</taxon>
        <taxon>Bacillales</taxon>
        <taxon>Paenibacillaceae</taxon>
        <taxon>Paenibacillus</taxon>
    </lineage>
</organism>
<dbReference type="EMBL" id="BAAACX010000007">
    <property type="protein sequence ID" value="GAA0382518.1"/>
    <property type="molecule type" value="Genomic_DNA"/>
</dbReference>
<sequence length="56" mass="6722">MKIWGRSKERNEKLKPSCYRENEDPYPLCKGAKHPQEFAENDCLRCNLYEEMVLDD</sequence>
<accession>A0ABN0Y416</accession>
<gene>
    <name evidence="1" type="ORF">GCM10008933_12100</name>
</gene>
<evidence type="ECO:0000313" key="1">
    <source>
        <dbReference type="EMBL" id="GAA0382518.1"/>
    </source>
</evidence>